<organism evidence="2 3">
    <name type="scientific">Gossypium stocksii</name>
    <dbReference type="NCBI Taxonomy" id="47602"/>
    <lineage>
        <taxon>Eukaryota</taxon>
        <taxon>Viridiplantae</taxon>
        <taxon>Streptophyta</taxon>
        <taxon>Embryophyta</taxon>
        <taxon>Tracheophyta</taxon>
        <taxon>Spermatophyta</taxon>
        <taxon>Magnoliopsida</taxon>
        <taxon>eudicotyledons</taxon>
        <taxon>Gunneridae</taxon>
        <taxon>Pentapetalae</taxon>
        <taxon>rosids</taxon>
        <taxon>malvids</taxon>
        <taxon>Malvales</taxon>
        <taxon>Malvaceae</taxon>
        <taxon>Malvoideae</taxon>
        <taxon>Gossypium</taxon>
    </lineage>
</organism>
<accession>A0A9D3ZSC5</accession>
<feature type="domain" description="NB-ARC" evidence="1">
    <location>
        <begin position="7"/>
        <end position="56"/>
    </location>
</feature>
<evidence type="ECO:0000313" key="2">
    <source>
        <dbReference type="EMBL" id="KAH1063277.1"/>
    </source>
</evidence>
<keyword evidence="3" id="KW-1185">Reference proteome</keyword>
<reference evidence="2 3" key="1">
    <citation type="journal article" date="2021" name="Plant Biotechnol. J.">
        <title>Multi-omics assisted identification of the key and species-specific regulatory components of drought-tolerant mechanisms in Gossypium stocksii.</title>
        <authorList>
            <person name="Yu D."/>
            <person name="Ke L."/>
            <person name="Zhang D."/>
            <person name="Wu Y."/>
            <person name="Sun Y."/>
            <person name="Mei J."/>
            <person name="Sun J."/>
            <person name="Sun Y."/>
        </authorList>
    </citation>
    <scope>NUCLEOTIDE SEQUENCE [LARGE SCALE GENOMIC DNA]</scope>
    <source>
        <strain evidence="3">cv. E1</strain>
        <tissue evidence="2">Leaf</tissue>
    </source>
</reference>
<dbReference type="InterPro" id="IPR002182">
    <property type="entry name" value="NB-ARC"/>
</dbReference>
<gene>
    <name evidence="2" type="ORF">J1N35_028264</name>
</gene>
<comment type="caution">
    <text evidence="2">The sequence shown here is derived from an EMBL/GenBank/DDBJ whole genome shotgun (WGS) entry which is preliminary data.</text>
</comment>
<dbReference type="OrthoDB" id="786439at2759"/>
<dbReference type="Pfam" id="PF00931">
    <property type="entry name" value="NB-ARC"/>
    <property type="match status" value="1"/>
</dbReference>
<evidence type="ECO:0000313" key="3">
    <source>
        <dbReference type="Proteomes" id="UP000828251"/>
    </source>
</evidence>
<sequence>MPSKSLEKAFNQIVESLKDDDVSMIGLYGMASVGKTTLVKEVANEVEVMKVFDQTSLLSSNSLRRQISFPKLTKVWIINRNKLKCVFPLSASLCLPILKEFKVEESSELEHVFRHEDESNTET</sequence>
<dbReference type="Gene3D" id="3.40.50.300">
    <property type="entry name" value="P-loop containing nucleotide triphosphate hydrolases"/>
    <property type="match status" value="1"/>
</dbReference>
<dbReference type="AlphaFoldDB" id="A0A9D3ZSC5"/>
<dbReference type="EMBL" id="JAIQCV010000009">
    <property type="protein sequence ID" value="KAH1063277.1"/>
    <property type="molecule type" value="Genomic_DNA"/>
</dbReference>
<dbReference type="GO" id="GO:0043531">
    <property type="term" value="F:ADP binding"/>
    <property type="evidence" value="ECO:0007669"/>
    <property type="project" value="InterPro"/>
</dbReference>
<dbReference type="Proteomes" id="UP000828251">
    <property type="component" value="Unassembled WGS sequence"/>
</dbReference>
<proteinExistence type="predicted"/>
<evidence type="ECO:0000259" key="1">
    <source>
        <dbReference type="Pfam" id="PF00931"/>
    </source>
</evidence>
<protein>
    <recommendedName>
        <fullName evidence="1">NB-ARC domain-containing protein</fullName>
    </recommendedName>
</protein>
<dbReference type="SUPFAM" id="SSF52540">
    <property type="entry name" value="P-loop containing nucleoside triphosphate hydrolases"/>
    <property type="match status" value="1"/>
</dbReference>
<dbReference type="InterPro" id="IPR027417">
    <property type="entry name" value="P-loop_NTPase"/>
</dbReference>
<name>A0A9D3ZSC5_9ROSI</name>